<reference evidence="1" key="1">
    <citation type="submission" date="2021-06" db="EMBL/GenBank/DDBJ databases">
        <authorList>
            <person name="Kallberg Y."/>
            <person name="Tangrot J."/>
            <person name="Rosling A."/>
        </authorList>
    </citation>
    <scope>NUCLEOTIDE SEQUENCE</scope>
    <source>
        <strain evidence="1">FL966</strain>
    </source>
</reference>
<proteinExistence type="predicted"/>
<dbReference type="EMBL" id="CAJVQA010004863">
    <property type="protein sequence ID" value="CAG8608205.1"/>
    <property type="molecule type" value="Genomic_DNA"/>
</dbReference>
<protein>
    <submittedName>
        <fullName evidence="1">15067_t:CDS:1</fullName>
    </submittedName>
</protein>
<dbReference type="Proteomes" id="UP000789759">
    <property type="component" value="Unassembled WGS sequence"/>
</dbReference>
<comment type="caution">
    <text evidence="1">The sequence shown here is derived from an EMBL/GenBank/DDBJ whole genome shotgun (WGS) entry which is preliminary data.</text>
</comment>
<keyword evidence="2" id="KW-1185">Reference proteome</keyword>
<evidence type="ECO:0000313" key="2">
    <source>
        <dbReference type="Proteomes" id="UP000789759"/>
    </source>
</evidence>
<evidence type="ECO:0000313" key="1">
    <source>
        <dbReference type="EMBL" id="CAG8608205.1"/>
    </source>
</evidence>
<dbReference type="AlphaFoldDB" id="A0A9N9CQ80"/>
<organism evidence="1 2">
    <name type="scientific">Cetraspora pellucida</name>
    <dbReference type="NCBI Taxonomy" id="1433469"/>
    <lineage>
        <taxon>Eukaryota</taxon>
        <taxon>Fungi</taxon>
        <taxon>Fungi incertae sedis</taxon>
        <taxon>Mucoromycota</taxon>
        <taxon>Glomeromycotina</taxon>
        <taxon>Glomeromycetes</taxon>
        <taxon>Diversisporales</taxon>
        <taxon>Gigasporaceae</taxon>
        <taxon>Cetraspora</taxon>
    </lineage>
</organism>
<accession>A0A9N9CQ80</accession>
<sequence>LMESQVLDLETSELSESLYENNKTLKKHYLINISGPLPHINKKIKLSINNIFSNWAIAEHIIHYSYQKGFVAIKDANISLNSQEFVYDNNFIENTYDISQSYLLALITKDEYLLAKQAIILQDDDENNCKLEGFLRNYIEKKKLKCERQTQQKEL</sequence>
<name>A0A9N9CQ80_9GLOM</name>
<gene>
    <name evidence="1" type="ORF">CPELLU_LOCUS7324</name>
</gene>
<feature type="non-terminal residue" evidence="1">
    <location>
        <position position="155"/>
    </location>
</feature>